<comment type="caution">
    <text evidence="3">The sequence shown here is derived from an EMBL/GenBank/DDBJ whole genome shotgun (WGS) entry which is preliminary data.</text>
</comment>
<gene>
    <name evidence="3" type="ORF">D6C78_06854</name>
</gene>
<feature type="transmembrane region" description="Helical" evidence="2">
    <location>
        <begin position="398"/>
        <end position="416"/>
    </location>
</feature>
<name>A0A4T0BJ10_AURPU</name>
<sequence>FLEHNQPLNSIHRWKEDLEYKAPAYADLGQLFDMFGFEQHIFTNILTHGLVSSGFDLTICWYNAQEDGGRIDLSELWPSGPLYGSEDPDMRLTGRGFHLEARYPEDENSARTTQRWACYIHTPSYLIDLKDFDKILHEPLLELPLTICIFTSIVLGSIIWEWQSLLTYMESLVAVHTTIVNPEEHDRLLFDDEQFSRSRLYFWMLSSLATFIHMMEETKLICERLEEYVRELYPDTSRLSDQEIKAMRAMEPHINSLVQAMKRATTLQERVTALRDGLFNASGVLESRAANRLSENVKLLTYVSIFYLPLAFCASLWSTTDTFGWNGLKVAMVLTAVMTYLVTFNLNQLVSLSRSVYNVGKNEVVKSMTESENDDWKKRGARFGQFRPPRSKPQPSEWLLLWYLFEAIFAPIWSAVSKLCRALFPASNTASYVPHENLAPSRSGSGPQEVKEESTSENATAEALPAENDAKPGNMMEDAKHSAIDHQTSDADPTPEFQATSGASGQDKNAGSIHTSTASENLAPTPVVGSMSQPSNTSLPIPGLLRRHSRKAPDLEAGAGATDEGERD</sequence>
<feature type="compositionally biased region" description="Polar residues" evidence="1">
    <location>
        <begin position="497"/>
        <end position="522"/>
    </location>
</feature>
<feature type="transmembrane region" description="Helical" evidence="2">
    <location>
        <begin position="140"/>
        <end position="160"/>
    </location>
</feature>
<protein>
    <submittedName>
        <fullName evidence="3">Uncharacterized protein</fullName>
    </submittedName>
</protein>
<dbReference type="EMBL" id="QZBZ01000158">
    <property type="protein sequence ID" value="TIA34441.1"/>
    <property type="molecule type" value="Genomic_DNA"/>
</dbReference>
<feature type="region of interest" description="Disordered" evidence="1">
    <location>
        <begin position="433"/>
        <end position="568"/>
    </location>
</feature>
<evidence type="ECO:0000313" key="4">
    <source>
        <dbReference type="Proteomes" id="UP000308724"/>
    </source>
</evidence>
<feature type="non-terminal residue" evidence="3">
    <location>
        <position position="1"/>
    </location>
</feature>
<reference evidence="3 4" key="1">
    <citation type="submission" date="2018-10" db="EMBL/GenBank/DDBJ databases">
        <title>Fifty Aureobasidium pullulans genomes reveal a recombining polyextremotolerant generalist.</title>
        <authorList>
            <person name="Gostincar C."/>
            <person name="Turk M."/>
            <person name="Zajc J."/>
            <person name="Gunde-Cimerman N."/>
        </authorList>
    </citation>
    <scope>NUCLEOTIDE SEQUENCE [LARGE SCALE GENOMIC DNA]</scope>
    <source>
        <strain evidence="3 4">EXF-1645</strain>
    </source>
</reference>
<feature type="transmembrane region" description="Helical" evidence="2">
    <location>
        <begin position="299"/>
        <end position="317"/>
    </location>
</feature>
<feature type="transmembrane region" description="Helical" evidence="2">
    <location>
        <begin position="323"/>
        <end position="344"/>
    </location>
</feature>
<dbReference type="AlphaFoldDB" id="A0A4T0BJ10"/>
<accession>A0A4T0BJ10</accession>
<evidence type="ECO:0000256" key="1">
    <source>
        <dbReference type="SAM" id="MobiDB-lite"/>
    </source>
</evidence>
<feature type="compositionally biased region" description="Polar residues" evidence="1">
    <location>
        <begin position="530"/>
        <end position="539"/>
    </location>
</feature>
<keyword evidence="2" id="KW-0812">Transmembrane</keyword>
<evidence type="ECO:0000313" key="3">
    <source>
        <dbReference type="EMBL" id="TIA34441.1"/>
    </source>
</evidence>
<feature type="compositionally biased region" description="Basic and acidic residues" evidence="1">
    <location>
        <begin position="477"/>
        <end position="489"/>
    </location>
</feature>
<evidence type="ECO:0000256" key="2">
    <source>
        <dbReference type="SAM" id="Phobius"/>
    </source>
</evidence>
<keyword evidence="2" id="KW-0472">Membrane</keyword>
<proteinExistence type="predicted"/>
<dbReference type="Proteomes" id="UP000308724">
    <property type="component" value="Unassembled WGS sequence"/>
</dbReference>
<organism evidence="3 4">
    <name type="scientific">Aureobasidium pullulans</name>
    <name type="common">Black yeast</name>
    <name type="synonym">Pullularia pullulans</name>
    <dbReference type="NCBI Taxonomy" id="5580"/>
    <lineage>
        <taxon>Eukaryota</taxon>
        <taxon>Fungi</taxon>
        <taxon>Dikarya</taxon>
        <taxon>Ascomycota</taxon>
        <taxon>Pezizomycotina</taxon>
        <taxon>Dothideomycetes</taxon>
        <taxon>Dothideomycetidae</taxon>
        <taxon>Dothideales</taxon>
        <taxon>Saccotheciaceae</taxon>
        <taxon>Aureobasidium</taxon>
    </lineage>
</organism>
<keyword evidence="2" id="KW-1133">Transmembrane helix</keyword>